<evidence type="ECO:0000313" key="2">
    <source>
        <dbReference type="Proteomes" id="UP000667802"/>
    </source>
</evidence>
<dbReference type="Proteomes" id="UP000667802">
    <property type="component" value="Unassembled WGS sequence"/>
</dbReference>
<reference evidence="2" key="1">
    <citation type="journal article" date="2021" name="Science">
        <title>Hunting the eagle killer: A cyanobacterial neurotoxin causes vacuolar myelinopathy.</title>
        <authorList>
            <person name="Breinlinger S."/>
            <person name="Phillips T.J."/>
            <person name="Haram B.N."/>
            <person name="Mares J."/>
            <person name="Martinez Yerena J.A."/>
            <person name="Hrouzek P."/>
            <person name="Sobotka R."/>
            <person name="Henderson W.M."/>
            <person name="Schmieder P."/>
            <person name="Williams S.M."/>
            <person name="Lauderdale J.D."/>
            <person name="Wilde H.D."/>
            <person name="Gerrin W."/>
            <person name="Kust A."/>
            <person name="Washington J.W."/>
            <person name="Wagner C."/>
            <person name="Geier B."/>
            <person name="Liebeke M."/>
            <person name="Enke H."/>
            <person name="Niedermeyer T.H.J."/>
            <person name="Wilde S.B."/>
        </authorList>
    </citation>
    <scope>NUCLEOTIDE SEQUENCE [LARGE SCALE GENOMIC DNA]</scope>
    <source>
        <strain evidence="2">Thurmond2011</strain>
    </source>
</reference>
<organism evidence="1 2">
    <name type="scientific">Aetokthonos hydrillicola Thurmond2011</name>
    <dbReference type="NCBI Taxonomy" id="2712845"/>
    <lineage>
        <taxon>Bacteria</taxon>
        <taxon>Bacillati</taxon>
        <taxon>Cyanobacteriota</taxon>
        <taxon>Cyanophyceae</taxon>
        <taxon>Nostocales</taxon>
        <taxon>Hapalosiphonaceae</taxon>
        <taxon>Aetokthonos</taxon>
    </lineage>
</organism>
<dbReference type="EMBL" id="JAALHA020000010">
    <property type="protein sequence ID" value="MDR9897035.1"/>
    <property type="molecule type" value="Genomic_DNA"/>
</dbReference>
<proteinExistence type="predicted"/>
<keyword evidence="2" id="KW-1185">Reference proteome</keyword>
<comment type="caution">
    <text evidence="1">The sequence shown here is derived from an EMBL/GenBank/DDBJ whole genome shotgun (WGS) entry which is preliminary data.</text>
</comment>
<sequence length="56" mass="6613">MIPLRGRNSVNTGAVRFCGMTPTLGYKITCLRWRSQRKIDFYRELKLDPTKSHRSR</sequence>
<dbReference type="RefSeq" id="WP_208349211.1">
    <property type="nucleotide sequence ID" value="NZ_JAALHA020000010.1"/>
</dbReference>
<evidence type="ECO:0000313" key="1">
    <source>
        <dbReference type="EMBL" id="MDR9897035.1"/>
    </source>
</evidence>
<protein>
    <submittedName>
        <fullName evidence="1">Uncharacterized protein</fullName>
    </submittedName>
</protein>
<gene>
    <name evidence="1" type="ORF">G7B40_021045</name>
</gene>
<name>A0AAP5M9A1_9CYAN</name>
<dbReference type="AlphaFoldDB" id="A0AAP5M9A1"/>
<accession>A0AAP5M9A1</accession>